<dbReference type="RefSeq" id="WP_209921373.1">
    <property type="nucleotide sequence ID" value="NZ_JAGIOP010000002.1"/>
</dbReference>
<sequence length="146" mass="16630">MLVLGGGFVPLAIRTWPDTPEEALVRAIGVSTLVGLMILATWWSFRWFNKNRPRAYRRRLEKESAEFRARWPQEQLVLAPYVELDKEAQRCWQLTLLLEGYNLDSPGSEETFNDIAAVRHWTATVVEGMNVAAARDQQAAIGRDSV</sequence>
<reference evidence="2 3" key="1">
    <citation type="submission" date="2021-03" db="EMBL/GenBank/DDBJ databases">
        <title>Sequencing the genomes of 1000 actinobacteria strains.</title>
        <authorList>
            <person name="Klenk H.-P."/>
        </authorList>
    </citation>
    <scope>NUCLEOTIDE SEQUENCE [LARGE SCALE GENOMIC DNA]</scope>
    <source>
        <strain evidence="2 3">DSM 46713</strain>
    </source>
</reference>
<gene>
    <name evidence="2" type="ORF">JOF57_004998</name>
</gene>
<keyword evidence="1" id="KW-0472">Membrane</keyword>
<evidence type="ECO:0008006" key="4">
    <source>
        <dbReference type="Google" id="ProtNLM"/>
    </source>
</evidence>
<evidence type="ECO:0000256" key="1">
    <source>
        <dbReference type="SAM" id="Phobius"/>
    </source>
</evidence>
<keyword evidence="1" id="KW-1133">Transmembrane helix</keyword>
<feature type="transmembrane region" description="Helical" evidence="1">
    <location>
        <begin position="27"/>
        <end position="48"/>
    </location>
</feature>
<accession>A0ABS5A009</accession>
<dbReference type="Proteomes" id="UP000694460">
    <property type="component" value="Unassembled WGS sequence"/>
</dbReference>
<protein>
    <recommendedName>
        <fullName evidence="4">DUF2207 domain-containing protein</fullName>
    </recommendedName>
</protein>
<organism evidence="2 3">
    <name type="scientific">Mycolicibacterium lutetiense</name>
    <dbReference type="NCBI Taxonomy" id="1641992"/>
    <lineage>
        <taxon>Bacteria</taxon>
        <taxon>Bacillati</taxon>
        <taxon>Actinomycetota</taxon>
        <taxon>Actinomycetes</taxon>
        <taxon>Mycobacteriales</taxon>
        <taxon>Mycobacteriaceae</taxon>
        <taxon>Mycolicibacterium</taxon>
    </lineage>
</organism>
<evidence type="ECO:0000313" key="2">
    <source>
        <dbReference type="EMBL" id="MBP2455085.1"/>
    </source>
</evidence>
<keyword evidence="1" id="KW-0812">Transmembrane</keyword>
<name>A0ABS5A009_9MYCO</name>
<evidence type="ECO:0000313" key="3">
    <source>
        <dbReference type="Proteomes" id="UP000694460"/>
    </source>
</evidence>
<comment type="caution">
    <text evidence="2">The sequence shown here is derived from an EMBL/GenBank/DDBJ whole genome shotgun (WGS) entry which is preliminary data.</text>
</comment>
<dbReference type="EMBL" id="JAGIOP010000002">
    <property type="protein sequence ID" value="MBP2455085.1"/>
    <property type="molecule type" value="Genomic_DNA"/>
</dbReference>
<proteinExistence type="predicted"/>
<keyword evidence="3" id="KW-1185">Reference proteome</keyword>